<comment type="caution">
    <text evidence="3">The sequence shown here is derived from an EMBL/GenBank/DDBJ whole genome shotgun (WGS) entry which is preliminary data.</text>
</comment>
<evidence type="ECO:0000313" key="3">
    <source>
        <dbReference type="EMBL" id="RUR69077.1"/>
    </source>
</evidence>
<organism evidence="3 4">
    <name type="scientific">Variovorax guangxiensis</name>
    <dbReference type="NCBI Taxonomy" id="1775474"/>
    <lineage>
        <taxon>Bacteria</taxon>
        <taxon>Pseudomonadati</taxon>
        <taxon>Pseudomonadota</taxon>
        <taxon>Betaproteobacteria</taxon>
        <taxon>Burkholderiales</taxon>
        <taxon>Comamonadaceae</taxon>
        <taxon>Variovorax</taxon>
    </lineage>
</organism>
<reference evidence="3 4" key="1">
    <citation type="submission" date="2018-12" db="EMBL/GenBank/DDBJ databases">
        <title>The genome sequences of Variovorax guangxiensis DSM 27352.</title>
        <authorList>
            <person name="Gao J."/>
            <person name="Sun J."/>
        </authorList>
    </citation>
    <scope>NUCLEOTIDE SEQUENCE [LARGE SCALE GENOMIC DNA]</scope>
    <source>
        <strain evidence="3 4">DSM 27352</strain>
    </source>
</reference>
<dbReference type="OrthoDB" id="8771243at2"/>
<evidence type="ECO:0000259" key="2">
    <source>
        <dbReference type="Pfam" id="PF01464"/>
    </source>
</evidence>
<dbReference type="RefSeq" id="WP_126023191.1">
    <property type="nucleotide sequence ID" value="NZ_RXFT01000007.1"/>
</dbReference>
<dbReference type="CDD" id="cd00254">
    <property type="entry name" value="LT-like"/>
    <property type="match status" value="1"/>
</dbReference>
<feature type="region of interest" description="Disordered" evidence="1">
    <location>
        <begin position="328"/>
        <end position="347"/>
    </location>
</feature>
<evidence type="ECO:0000313" key="4">
    <source>
        <dbReference type="Proteomes" id="UP000281118"/>
    </source>
</evidence>
<evidence type="ECO:0000256" key="1">
    <source>
        <dbReference type="SAM" id="MobiDB-lite"/>
    </source>
</evidence>
<dbReference type="InterPro" id="IPR008258">
    <property type="entry name" value="Transglycosylase_SLT_dom_1"/>
</dbReference>
<dbReference type="Proteomes" id="UP000281118">
    <property type="component" value="Unassembled WGS sequence"/>
</dbReference>
<sequence>MATVPRLTAPSVSPTAAPDFRQQNPVNADLLNTGARQTQQMGDQLVRLGGEMEAMRKQALDQANAVRVDDALNQATEAALRLQHDPNEGYTSQKGYAALNRESGMPLADEYTGKLDATISNISSTLGNDRQRQMFQMRANNIRTQFLGSALQYESKEQNEYTISVRDGTVKNAANALVLNYTDPENVKLQEDRIRAAILGAQDPDTKTFIPGSAQLAGKSATWAQEKAAEAISGAHLGAIKAALDKGDVNAAMAYRKRYGDRMTASDMIQIDGTLQRDYDVRTGAAVASQIVTGTRSTVDPTSFDRLTNIIQGIESRGRAFGADGKLLQGPMTRSGERAQGDMQVMPSTAKDPGYGIRPADMSGTPEQQAAELRRVGQQKLAALVKLYDGDIAKASAAYNWGEGNVDKAVKAAQANAGKGERVAPDAWLASAPAETRNYVASVLRQMNAPDGGVPPRPTLDQLHQAARERLGPNASPLAVKTAIDQVTQQFEDQSKALAQRKDEVVTSAMQELVKNGGRFSELSAGTRAALTRYAADNLDDVMSFGKKMALGDDTTDDRLYLRLTTNPQLMANMTDAQFFQLRNGLSKADFDHFAQKRADILSGKSSQSPGELNDSAINRVANQRLQGLGIATGNLKPGSAEELRVGAIRRFIDSSIIDAQRQAGKKFNDAETQAHIDGLFAKNVTFRRTFLGFGTGTTGQQMLSMKVGDIPSDQADAIKKAFKARGNSNPTDADILGAYFASHAGAKGGAQGSY</sequence>
<protein>
    <recommendedName>
        <fullName evidence="2">Transglycosylase SLT domain-containing protein</fullName>
    </recommendedName>
</protein>
<proteinExistence type="predicted"/>
<dbReference type="SUPFAM" id="SSF53955">
    <property type="entry name" value="Lysozyme-like"/>
    <property type="match status" value="1"/>
</dbReference>
<dbReference type="AlphaFoldDB" id="A0A3S0XTF1"/>
<dbReference type="InterPro" id="IPR023346">
    <property type="entry name" value="Lysozyme-like_dom_sf"/>
</dbReference>
<accession>A0A3S0XTF1</accession>
<name>A0A3S0XTF1_9BURK</name>
<feature type="region of interest" description="Disordered" evidence="1">
    <location>
        <begin position="1"/>
        <end position="24"/>
    </location>
</feature>
<dbReference type="Pfam" id="PF01464">
    <property type="entry name" value="SLT"/>
    <property type="match status" value="1"/>
</dbReference>
<dbReference type="Gene3D" id="1.10.530.10">
    <property type="match status" value="1"/>
</dbReference>
<feature type="domain" description="Transglycosylase SLT" evidence="2">
    <location>
        <begin position="331"/>
        <end position="417"/>
    </location>
</feature>
<dbReference type="EMBL" id="RXFT01000007">
    <property type="protein sequence ID" value="RUR69077.1"/>
    <property type="molecule type" value="Genomic_DNA"/>
</dbReference>
<gene>
    <name evidence="3" type="ORF">EJP67_18630</name>
</gene>